<dbReference type="AlphaFoldDB" id="A0A067CYP2"/>
<dbReference type="PANTHER" id="PTHR28532:SF1">
    <property type="entry name" value="ORAL CANCER OVEREXPRESSED 1"/>
    <property type="match status" value="1"/>
</dbReference>
<dbReference type="STRING" id="695850.A0A067CYP2"/>
<protein>
    <recommendedName>
        <fullName evidence="2">Essential protein Yae1 N-terminal domain-containing protein</fullName>
    </recommendedName>
</protein>
<dbReference type="VEuPathDB" id="FungiDB:SPRG_01516"/>
<name>A0A067CYP2_SAPPC</name>
<dbReference type="EMBL" id="KK583191">
    <property type="protein sequence ID" value="KDO34380.1"/>
    <property type="molecule type" value="Genomic_DNA"/>
</dbReference>
<dbReference type="InterPro" id="IPR052436">
    <property type="entry name" value="LTO1_adapter"/>
</dbReference>
<dbReference type="OrthoDB" id="48036at2759"/>
<comment type="similarity">
    <text evidence="1">Belongs to the LTO1 family.</text>
</comment>
<feature type="domain" description="Essential protein Yae1 N-terminal" evidence="2">
    <location>
        <begin position="19"/>
        <end position="56"/>
    </location>
</feature>
<dbReference type="GeneID" id="24124102"/>
<dbReference type="Pfam" id="PF09811">
    <property type="entry name" value="Yae1_N"/>
    <property type="match status" value="1"/>
</dbReference>
<dbReference type="OMA" id="FKQVCSM"/>
<evidence type="ECO:0000259" key="2">
    <source>
        <dbReference type="Pfam" id="PF09811"/>
    </source>
</evidence>
<gene>
    <name evidence="3" type="ORF">SPRG_01516</name>
</gene>
<accession>A0A067CYP2</accession>
<evidence type="ECO:0000313" key="3">
    <source>
        <dbReference type="EMBL" id="KDO34380.1"/>
    </source>
</evidence>
<dbReference type="Proteomes" id="UP000030745">
    <property type="component" value="Unassembled WGS sequence"/>
</dbReference>
<dbReference type="KEGG" id="spar:SPRG_01516"/>
<organism evidence="3 4">
    <name type="scientific">Saprolegnia parasitica (strain CBS 223.65)</name>
    <dbReference type="NCBI Taxonomy" id="695850"/>
    <lineage>
        <taxon>Eukaryota</taxon>
        <taxon>Sar</taxon>
        <taxon>Stramenopiles</taxon>
        <taxon>Oomycota</taxon>
        <taxon>Saprolegniomycetes</taxon>
        <taxon>Saprolegniales</taxon>
        <taxon>Saprolegniaceae</taxon>
        <taxon>Saprolegnia</taxon>
    </lineage>
</organism>
<dbReference type="RefSeq" id="XP_012195116.1">
    <property type="nucleotide sequence ID" value="XM_012339726.1"/>
</dbReference>
<sequence>MDDVFDLVDRIEEQCIVQGHAQGVEEGRRLGFQEGNDLGEVKGYEIGSEVGFYHGCYLLWSAMLMADASSLPPRAVKSIESLGQRIRAYALVNSLDEKIHMDLQLIRAKFKVVTSLLGQSALVFNEQNVLDHKNMSF</sequence>
<proteinExistence type="inferred from homology"/>
<dbReference type="PANTHER" id="PTHR28532">
    <property type="entry name" value="GEO13458P1"/>
    <property type="match status" value="1"/>
</dbReference>
<keyword evidence="4" id="KW-1185">Reference proteome</keyword>
<evidence type="ECO:0000256" key="1">
    <source>
        <dbReference type="ARBA" id="ARBA00038090"/>
    </source>
</evidence>
<reference evidence="3 4" key="1">
    <citation type="journal article" date="2013" name="PLoS Genet.">
        <title>Distinctive expansion of potential virulence genes in the genome of the oomycete fish pathogen Saprolegnia parasitica.</title>
        <authorList>
            <person name="Jiang R.H."/>
            <person name="de Bruijn I."/>
            <person name="Haas B.J."/>
            <person name="Belmonte R."/>
            <person name="Lobach L."/>
            <person name="Christie J."/>
            <person name="van den Ackerveken G."/>
            <person name="Bottin A."/>
            <person name="Bulone V."/>
            <person name="Diaz-Moreno S.M."/>
            <person name="Dumas B."/>
            <person name="Fan L."/>
            <person name="Gaulin E."/>
            <person name="Govers F."/>
            <person name="Grenville-Briggs L.J."/>
            <person name="Horner N.R."/>
            <person name="Levin J.Z."/>
            <person name="Mammella M."/>
            <person name="Meijer H.J."/>
            <person name="Morris P."/>
            <person name="Nusbaum C."/>
            <person name="Oome S."/>
            <person name="Phillips A.J."/>
            <person name="van Rooyen D."/>
            <person name="Rzeszutek E."/>
            <person name="Saraiva M."/>
            <person name="Secombes C.J."/>
            <person name="Seidl M.F."/>
            <person name="Snel B."/>
            <person name="Stassen J.H."/>
            <person name="Sykes S."/>
            <person name="Tripathy S."/>
            <person name="van den Berg H."/>
            <person name="Vega-Arreguin J.C."/>
            <person name="Wawra S."/>
            <person name="Young S.K."/>
            <person name="Zeng Q."/>
            <person name="Dieguez-Uribeondo J."/>
            <person name="Russ C."/>
            <person name="Tyler B.M."/>
            <person name="van West P."/>
        </authorList>
    </citation>
    <scope>NUCLEOTIDE SEQUENCE [LARGE SCALE GENOMIC DNA]</scope>
    <source>
        <strain evidence="3 4">CBS 223.65</strain>
    </source>
</reference>
<evidence type="ECO:0000313" key="4">
    <source>
        <dbReference type="Proteomes" id="UP000030745"/>
    </source>
</evidence>
<dbReference type="InterPro" id="IPR019191">
    <property type="entry name" value="Essential_protein_Yae1_N"/>
</dbReference>